<dbReference type="GO" id="GO:0016787">
    <property type="term" value="F:hydrolase activity"/>
    <property type="evidence" value="ECO:0007669"/>
    <property type="project" value="UniProtKB-KW"/>
</dbReference>
<dbReference type="Proteomes" id="UP000265581">
    <property type="component" value="Unassembled WGS sequence"/>
</dbReference>
<dbReference type="EMBL" id="QUBR01000001">
    <property type="protein sequence ID" value="REK73917.1"/>
    <property type="molecule type" value="Genomic_DNA"/>
</dbReference>
<dbReference type="Pfam" id="PF07501">
    <property type="entry name" value="G5"/>
    <property type="match status" value="1"/>
</dbReference>
<dbReference type="Pfam" id="PF03990">
    <property type="entry name" value="DUF348"/>
    <property type="match status" value="3"/>
</dbReference>
<accession>A0A371PDD8</accession>
<keyword evidence="5" id="KW-0812">Transmembrane</keyword>
<keyword evidence="8" id="KW-1185">Reference proteome</keyword>
<evidence type="ECO:0000256" key="4">
    <source>
        <dbReference type="SAM" id="MobiDB-lite"/>
    </source>
</evidence>
<protein>
    <submittedName>
        <fullName evidence="7">DUF348 domain-containing protein</fullName>
    </submittedName>
</protein>
<feature type="domain" description="G5" evidence="6">
    <location>
        <begin position="233"/>
        <end position="313"/>
    </location>
</feature>
<dbReference type="InterPro" id="IPR023346">
    <property type="entry name" value="Lysozyme-like_dom_sf"/>
</dbReference>
<gene>
    <name evidence="7" type="ORF">DX116_10500</name>
</gene>
<keyword evidence="2" id="KW-0732">Signal</keyword>
<dbReference type="InterPro" id="IPR007137">
    <property type="entry name" value="DUF348"/>
</dbReference>
<name>A0A371PDD8_9ACTN</name>
<dbReference type="CDD" id="cd13925">
    <property type="entry name" value="RPF"/>
    <property type="match status" value="1"/>
</dbReference>
<comment type="caution">
    <text evidence="7">The sequence shown here is derived from an EMBL/GenBank/DDBJ whole genome shotgun (WGS) entry which is preliminary data.</text>
</comment>
<sequence length="392" mass="42031">MEIRPSHRRPRNSVLHQNTSTSSTTKPHGHRAKRRRRKSTPILALNLAVVLVLAGGTAAYGALSQTITLSVDGKRDTVRTFGGTVADVLDDHGVVVRDGDRLNHRPTDPISDGDTIDVAYARPLQLTVDGVVSDRVVFEPTVGRALTSLGVAPAEGSYVSAKAAKPVPRSGMRLVVSTPKNVTVVADGQAKTLTTTRPTVADVLDEAGVTLDADDEIQPGVDAYVAPDEKLRVVRIEKVQKTETVKIKHDTEVKDDPEALAGETEVVTPGKNGKNREQVTLVYADGKLRDRVVVASDPVSKPVTEVVSRGTSRTPPDSVWDKIAQCESGGNWKINSGNGYYGGLQFSAATWKSVGGPGLPHENSREVQIKYAKILQARSGWGQWGCAGARFN</sequence>
<comment type="similarity">
    <text evidence="1">Belongs to the transglycosylase family. Rpf subfamily.</text>
</comment>
<dbReference type="SUPFAM" id="SSF53955">
    <property type="entry name" value="Lysozyme-like"/>
    <property type="match status" value="1"/>
</dbReference>
<dbReference type="Pfam" id="PF06737">
    <property type="entry name" value="Transglycosylas"/>
    <property type="match status" value="1"/>
</dbReference>
<feature type="compositionally biased region" description="Basic residues" evidence="4">
    <location>
        <begin position="27"/>
        <end position="38"/>
    </location>
</feature>
<evidence type="ECO:0000313" key="8">
    <source>
        <dbReference type="Proteomes" id="UP000265581"/>
    </source>
</evidence>
<dbReference type="Gene3D" id="1.10.530.10">
    <property type="match status" value="1"/>
</dbReference>
<keyword evidence="5" id="KW-0472">Membrane</keyword>
<proteinExistence type="inferred from homology"/>
<dbReference type="InterPro" id="IPR010618">
    <property type="entry name" value="RPF"/>
</dbReference>
<organism evidence="7 8">
    <name type="scientific">Aeromicrobium endophyticum</name>
    <dbReference type="NCBI Taxonomy" id="2292704"/>
    <lineage>
        <taxon>Bacteria</taxon>
        <taxon>Bacillati</taxon>
        <taxon>Actinomycetota</taxon>
        <taxon>Actinomycetes</taxon>
        <taxon>Propionibacteriales</taxon>
        <taxon>Nocardioidaceae</taxon>
        <taxon>Aeromicrobium</taxon>
    </lineage>
</organism>
<keyword evidence="5" id="KW-1133">Transmembrane helix</keyword>
<evidence type="ECO:0000256" key="2">
    <source>
        <dbReference type="ARBA" id="ARBA00022729"/>
    </source>
</evidence>
<keyword evidence="3" id="KW-0378">Hydrolase</keyword>
<feature type="compositionally biased region" description="Basic residues" evidence="4">
    <location>
        <begin position="1"/>
        <end position="11"/>
    </location>
</feature>
<evidence type="ECO:0000256" key="1">
    <source>
        <dbReference type="ARBA" id="ARBA00010830"/>
    </source>
</evidence>
<reference evidence="7 8" key="1">
    <citation type="submission" date="2018-08" db="EMBL/GenBank/DDBJ databases">
        <title>Aeromicrobium sp. M2KJ-4, whole genome shotgun sequence.</title>
        <authorList>
            <person name="Tuo L."/>
        </authorList>
    </citation>
    <scope>NUCLEOTIDE SEQUENCE [LARGE SCALE GENOMIC DNA]</scope>
    <source>
        <strain evidence="7 8">M2KJ-4</strain>
    </source>
</reference>
<dbReference type="InterPro" id="IPR011098">
    <property type="entry name" value="G5_dom"/>
</dbReference>
<dbReference type="Gene3D" id="2.20.230.10">
    <property type="entry name" value="Resuscitation-promoting factor rpfb"/>
    <property type="match status" value="1"/>
</dbReference>
<feature type="transmembrane region" description="Helical" evidence="5">
    <location>
        <begin position="43"/>
        <end position="63"/>
    </location>
</feature>
<feature type="compositionally biased region" description="Polar residues" evidence="4">
    <location>
        <begin position="14"/>
        <end position="26"/>
    </location>
</feature>
<evidence type="ECO:0000313" key="7">
    <source>
        <dbReference type="EMBL" id="REK73917.1"/>
    </source>
</evidence>
<dbReference type="AlphaFoldDB" id="A0A371PDD8"/>
<dbReference type="SMART" id="SM01208">
    <property type="entry name" value="G5"/>
    <property type="match status" value="1"/>
</dbReference>
<evidence type="ECO:0000256" key="5">
    <source>
        <dbReference type="SAM" id="Phobius"/>
    </source>
</evidence>
<dbReference type="PROSITE" id="PS51109">
    <property type="entry name" value="G5"/>
    <property type="match status" value="1"/>
</dbReference>
<feature type="region of interest" description="Disordered" evidence="4">
    <location>
        <begin position="1"/>
        <end position="38"/>
    </location>
</feature>
<evidence type="ECO:0000259" key="6">
    <source>
        <dbReference type="PROSITE" id="PS51109"/>
    </source>
</evidence>
<evidence type="ECO:0000256" key="3">
    <source>
        <dbReference type="ARBA" id="ARBA00022801"/>
    </source>
</evidence>